<evidence type="ECO:0000256" key="3">
    <source>
        <dbReference type="SAM" id="MobiDB-lite"/>
    </source>
</evidence>
<dbReference type="PANTHER" id="PTHR45994">
    <property type="entry name" value="FI21225P1"/>
    <property type="match status" value="1"/>
</dbReference>
<evidence type="ECO:0000313" key="6">
    <source>
        <dbReference type="Proteomes" id="UP000002258"/>
    </source>
</evidence>
<dbReference type="InParanoid" id="A3LN82"/>
<dbReference type="RefSeq" id="XP_001382314.2">
    <property type="nucleotide sequence ID" value="XM_001382277.1"/>
</dbReference>
<dbReference type="Pfam" id="PF11701">
    <property type="entry name" value="UNC45-central"/>
    <property type="match status" value="1"/>
</dbReference>
<dbReference type="STRING" id="322104.A3LN82"/>
<evidence type="ECO:0000256" key="1">
    <source>
        <dbReference type="ARBA" id="ARBA00004496"/>
    </source>
</evidence>
<dbReference type="OMA" id="CIDENVR"/>
<dbReference type="eggNOG" id="KOG4151">
    <property type="taxonomic scope" value="Eukaryota"/>
</dbReference>
<dbReference type="FunCoup" id="A3LN82">
    <property type="interactions" value="114"/>
</dbReference>
<dbReference type="SUPFAM" id="SSF48371">
    <property type="entry name" value="ARM repeat"/>
    <property type="match status" value="1"/>
</dbReference>
<dbReference type="KEGG" id="pic:PICST_29498"/>
<evidence type="ECO:0000256" key="2">
    <source>
        <dbReference type="ARBA" id="ARBA00022490"/>
    </source>
</evidence>
<dbReference type="InterPro" id="IPR016024">
    <property type="entry name" value="ARM-type_fold"/>
</dbReference>
<gene>
    <name evidence="5" type="primary">SHE4</name>
    <name evidence="5" type="ORF">PICST_29498</name>
</gene>
<evidence type="ECO:0000313" key="5">
    <source>
        <dbReference type="EMBL" id="ABN64285.2"/>
    </source>
</evidence>
<dbReference type="Gene3D" id="1.25.10.100">
    <property type="match status" value="1"/>
</dbReference>
<dbReference type="AlphaFoldDB" id="A3LN82"/>
<dbReference type="PANTHER" id="PTHR45994:SF1">
    <property type="entry name" value="FI21225P1"/>
    <property type="match status" value="1"/>
</dbReference>
<dbReference type="GO" id="GO:0051879">
    <property type="term" value="F:Hsp90 protein binding"/>
    <property type="evidence" value="ECO:0007669"/>
    <property type="project" value="TreeGrafter"/>
</dbReference>
<feature type="domain" description="UNC-45/Cro1/She4 central" evidence="4">
    <location>
        <begin position="147"/>
        <end position="320"/>
    </location>
</feature>
<dbReference type="InterPro" id="IPR011989">
    <property type="entry name" value="ARM-like"/>
</dbReference>
<reference evidence="5 6" key="1">
    <citation type="journal article" date="2007" name="Nat. Biotechnol.">
        <title>Genome sequence of the lignocellulose-bioconverting and xylose-fermenting yeast Pichia stipitis.</title>
        <authorList>
            <person name="Jeffries T.W."/>
            <person name="Grigoriev I.V."/>
            <person name="Grimwood J."/>
            <person name="Laplaza J.M."/>
            <person name="Aerts A."/>
            <person name="Salamov A."/>
            <person name="Schmutz J."/>
            <person name="Lindquist E."/>
            <person name="Dehal P."/>
            <person name="Shapiro H."/>
            <person name="Jin Y.S."/>
            <person name="Passoth V."/>
            <person name="Richardson P.M."/>
        </authorList>
    </citation>
    <scope>NUCLEOTIDE SEQUENCE [LARGE SCALE GENOMIC DNA]</scope>
    <source>
        <strain evidence="6">ATCC 58785 / CBS 6054 / NBRC 10063 / NRRL Y-11545</strain>
    </source>
</reference>
<accession>A3LN82</accession>
<dbReference type="GO" id="GO:0005737">
    <property type="term" value="C:cytoplasm"/>
    <property type="evidence" value="ECO:0007669"/>
    <property type="project" value="UniProtKB-SubCell"/>
</dbReference>
<sequence length="828" mass="93184">MKELAQQVENLSITEDVSEEIVRLFSVRAGLSQPALDECNSTQLLQKAIKLSQKKEYSTRLYEAVLNDTETFLNGLQTIGDDQAVVLTNVLSNSSSEPKPPVVQNLLNSIKTIIKPLILDKDTVSKVRLFLSIYFSIVSHFGNESAQHLHVLLKFINPIPVILSESGESDYKTIVSLVMMILVKNLQANKKTTCEVITEYLELIKEDESPTAAEVLNYIELLENLYPLIPEVIEPIYTCDKSKNLITAEVDRVLESGGRELEYPNRRRVCISILNLISSSCISETGRNYNVSTFLQLLKAGTMLKDIEIKLLSTLNLIKLWNFIELEKKSESSENVTITNLETNLTSYLRNSNVAEDARNIEVCVEGLAYLSLNTSVKQHLRQDEVLIELLLKILKDSSSGAKKQRNDSSLVYGILVLISNLAKLKDPNDKGSDRSTASFLKGFATPSGSRTKDKEEDQDAIQLFNRSLLKDHKIIEIISVLKIYKEEDGTAPQIQQNNLLRQFIFILHTLSMNPQRAVKEEIVKQGGLNVILGYLIKYSTVSKATGETRPISSSAELIDTRMLAIRALAKILISVNPSLSFKKYDIKTSVPFLVELLGPDISVYTGSLDTQSANEKYLFDFTNLDKYESLMALTNLSSNEDTQLQGLILRRTYDTYLNNFIIDSDIPPVQKASWELISNLITQTSLLAKFFNLEDKDSYKRLDLLIKLLNSKDEELQIVIAGLLANATSEFDMISEILVKDTKIFKDITNTLSFIFQHQNSIDNLILRCSYVLINLVYAAANLGEEKLQEFADNQKLKSAVNETLKATKNQGILEVLIEVIKMVRFK</sequence>
<dbReference type="OrthoDB" id="5574718at2759"/>
<dbReference type="EMBL" id="CP000496">
    <property type="protein sequence ID" value="ABN64285.2"/>
    <property type="molecule type" value="Genomic_DNA"/>
</dbReference>
<keyword evidence="6" id="KW-1185">Reference proteome</keyword>
<dbReference type="HOGENOM" id="CLU_357916_0_0_1"/>
<name>A3LN82_PICST</name>
<dbReference type="Proteomes" id="UP000002258">
    <property type="component" value="Chromosome 2"/>
</dbReference>
<keyword evidence="2" id="KW-0963">Cytoplasm</keyword>
<dbReference type="GeneID" id="4836756"/>
<comment type="subcellular location">
    <subcellularLocation>
        <location evidence="1">Cytoplasm</location>
    </subcellularLocation>
</comment>
<feature type="region of interest" description="Disordered" evidence="3">
    <location>
        <begin position="427"/>
        <end position="457"/>
    </location>
</feature>
<proteinExistence type="predicted"/>
<protein>
    <submittedName>
        <fullName evidence="5">Protein required for mother cell-specific HO expression</fullName>
    </submittedName>
</protein>
<organism evidence="5 6">
    <name type="scientific">Scheffersomyces stipitis (strain ATCC 58785 / CBS 6054 / NBRC 10063 / NRRL Y-11545)</name>
    <name type="common">Yeast</name>
    <name type="synonym">Pichia stipitis</name>
    <dbReference type="NCBI Taxonomy" id="322104"/>
    <lineage>
        <taxon>Eukaryota</taxon>
        <taxon>Fungi</taxon>
        <taxon>Dikarya</taxon>
        <taxon>Ascomycota</taxon>
        <taxon>Saccharomycotina</taxon>
        <taxon>Pichiomycetes</taxon>
        <taxon>Debaryomycetaceae</taxon>
        <taxon>Scheffersomyces</taxon>
    </lineage>
</organism>
<evidence type="ECO:0000259" key="4">
    <source>
        <dbReference type="Pfam" id="PF11701"/>
    </source>
</evidence>
<dbReference type="InterPro" id="IPR024660">
    <property type="entry name" value="UCS_central_dom"/>
</dbReference>
<dbReference type="Gene3D" id="1.25.10.10">
    <property type="entry name" value="Leucine-rich Repeat Variant"/>
    <property type="match status" value="1"/>
</dbReference>